<gene>
    <name evidence="1" type="ORF">GSY69_07280</name>
</gene>
<accession>A0A6N9H785</accession>
<organism evidence="1 2">
    <name type="scientific">Brevibacterium rongguiense</name>
    <dbReference type="NCBI Taxonomy" id="2695267"/>
    <lineage>
        <taxon>Bacteria</taxon>
        <taxon>Bacillati</taxon>
        <taxon>Actinomycetota</taxon>
        <taxon>Actinomycetes</taxon>
        <taxon>Micrococcales</taxon>
        <taxon>Brevibacteriaceae</taxon>
        <taxon>Brevibacterium</taxon>
    </lineage>
</organism>
<keyword evidence="2" id="KW-1185">Reference proteome</keyword>
<evidence type="ECO:0000313" key="2">
    <source>
        <dbReference type="Proteomes" id="UP000469215"/>
    </source>
</evidence>
<proteinExistence type="predicted"/>
<dbReference type="Proteomes" id="UP000469215">
    <property type="component" value="Unassembled WGS sequence"/>
</dbReference>
<name>A0A6N9H785_9MICO</name>
<dbReference type="RefSeq" id="WP_160953204.1">
    <property type="nucleotide sequence ID" value="NZ_WWEQ01000024.1"/>
</dbReference>
<evidence type="ECO:0000313" key="1">
    <source>
        <dbReference type="EMBL" id="MYM19775.1"/>
    </source>
</evidence>
<reference evidence="1 2" key="1">
    <citation type="submission" date="2020-01" db="EMBL/GenBank/DDBJ databases">
        <authorList>
            <person name="Deng T."/>
        </authorList>
    </citation>
    <scope>NUCLEOTIDE SEQUENCE [LARGE SCALE GENOMIC DNA]</scope>
    <source>
        <strain evidence="1 2">5221</strain>
    </source>
</reference>
<comment type="caution">
    <text evidence="1">The sequence shown here is derived from an EMBL/GenBank/DDBJ whole genome shotgun (WGS) entry which is preliminary data.</text>
</comment>
<sequence length="46" mass="5178">MQAQLARSEGAWLVTIDAREVGRFARMTDAIRRIESALYPRSGNRG</sequence>
<dbReference type="EMBL" id="WWEQ01000024">
    <property type="protein sequence ID" value="MYM19775.1"/>
    <property type="molecule type" value="Genomic_DNA"/>
</dbReference>
<protein>
    <submittedName>
        <fullName evidence="1">Uncharacterized protein</fullName>
    </submittedName>
</protein>
<dbReference type="AlphaFoldDB" id="A0A6N9H785"/>